<protein>
    <submittedName>
        <fullName evidence="2">Dynein light chain</fullName>
    </submittedName>
</protein>
<dbReference type="Proteomes" id="UP000887563">
    <property type="component" value="Unplaced"/>
</dbReference>
<dbReference type="AlphaFoldDB" id="A0A914NUF5"/>
<accession>A0A914NUF5</accession>
<dbReference type="WBParaSite" id="Minc3s07761g41510">
    <property type="protein sequence ID" value="Minc3s07761g41510"/>
    <property type="gene ID" value="Minc3s07761g41510"/>
</dbReference>
<sequence length="110" mass="12073">MCCVLVEPPNMNGRVIIEHNSQSAPAGTRDFAHQVIAEAVAKYGSMHDSLKAIAEIGKFVRDALNAKHGCCDWQCSASFSRTGVCSINSQGDNYSLLVRVDNYNVILWKQ</sequence>
<evidence type="ECO:0000313" key="2">
    <source>
        <dbReference type="WBParaSite" id="Minc3s07761g41510"/>
    </source>
</evidence>
<organism evidence="1 2">
    <name type="scientific">Meloidogyne incognita</name>
    <name type="common">Southern root-knot nematode worm</name>
    <name type="synonym">Oxyuris incognita</name>
    <dbReference type="NCBI Taxonomy" id="6306"/>
    <lineage>
        <taxon>Eukaryota</taxon>
        <taxon>Metazoa</taxon>
        <taxon>Ecdysozoa</taxon>
        <taxon>Nematoda</taxon>
        <taxon>Chromadorea</taxon>
        <taxon>Rhabditida</taxon>
        <taxon>Tylenchina</taxon>
        <taxon>Tylenchomorpha</taxon>
        <taxon>Tylenchoidea</taxon>
        <taxon>Meloidogynidae</taxon>
        <taxon>Meloidogyninae</taxon>
        <taxon>Meloidogyne</taxon>
        <taxon>Meloidogyne incognita group</taxon>
    </lineage>
</organism>
<reference evidence="2" key="1">
    <citation type="submission" date="2022-11" db="UniProtKB">
        <authorList>
            <consortium name="WormBaseParasite"/>
        </authorList>
    </citation>
    <scope>IDENTIFICATION</scope>
</reference>
<evidence type="ECO:0000313" key="1">
    <source>
        <dbReference type="Proteomes" id="UP000887563"/>
    </source>
</evidence>
<keyword evidence="1" id="KW-1185">Reference proteome</keyword>
<name>A0A914NUF5_MELIC</name>
<proteinExistence type="predicted"/>